<proteinExistence type="predicted"/>
<comment type="caution">
    <text evidence="1">The sequence shown here is derived from an EMBL/GenBank/DDBJ whole genome shotgun (WGS) entry which is preliminary data.</text>
</comment>
<name>A0A9Q3JUC9_9BASI</name>
<accession>A0A9Q3JUC9</accession>
<gene>
    <name evidence="1" type="ORF">O181_107400</name>
</gene>
<reference evidence="1" key="1">
    <citation type="submission" date="2021-03" db="EMBL/GenBank/DDBJ databases">
        <title>Draft genome sequence of rust myrtle Austropuccinia psidii MF-1, a brazilian biotype.</title>
        <authorList>
            <person name="Quecine M.C."/>
            <person name="Pachon D.M.R."/>
            <person name="Bonatelli M.L."/>
            <person name="Correr F.H."/>
            <person name="Franceschini L.M."/>
            <person name="Leite T.F."/>
            <person name="Margarido G.R.A."/>
            <person name="Almeida C.A."/>
            <person name="Ferrarezi J.A."/>
            <person name="Labate C.A."/>
        </authorList>
    </citation>
    <scope>NUCLEOTIDE SEQUENCE</scope>
    <source>
        <strain evidence="1">MF-1</strain>
    </source>
</reference>
<dbReference type="EMBL" id="AVOT02081246">
    <property type="protein sequence ID" value="MBW0567685.1"/>
    <property type="molecule type" value="Genomic_DNA"/>
</dbReference>
<dbReference type="Proteomes" id="UP000765509">
    <property type="component" value="Unassembled WGS sequence"/>
</dbReference>
<dbReference type="AlphaFoldDB" id="A0A9Q3JUC9"/>
<evidence type="ECO:0000313" key="1">
    <source>
        <dbReference type="EMBL" id="MBW0567685.1"/>
    </source>
</evidence>
<organism evidence="1 2">
    <name type="scientific">Austropuccinia psidii MF-1</name>
    <dbReference type="NCBI Taxonomy" id="1389203"/>
    <lineage>
        <taxon>Eukaryota</taxon>
        <taxon>Fungi</taxon>
        <taxon>Dikarya</taxon>
        <taxon>Basidiomycota</taxon>
        <taxon>Pucciniomycotina</taxon>
        <taxon>Pucciniomycetes</taxon>
        <taxon>Pucciniales</taxon>
        <taxon>Sphaerophragmiaceae</taxon>
        <taxon>Austropuccinia</taxon>
    </lineage>
</organism>
<sequence>MPFGAPVLIGPKCLFGPWTPQYSINGRSPQEKGKPSPILYPELKEPCMRIIWYYIPLRTIFPPEFYGYHLKTQFFHINSSHQFTNPF</sequence>
<evidence type="ECO:0000313" key="2">
    <source>
        <dbReference type="Proteomes" id="UP000765509"/>
    </source>
</evidence>
<protein>
    <submittedName>
        <fullName evidence="1">Uncharacterized protein</fullName>
    </submittedName>
</protein>
<keyword evidence="2" id="KW-1185">Reference proteome</keyword>